<proteinExistence type="predicted"/>
<comment type="caution">
    <text evidence="2">The sequence shown here is derived from an EMBL/GenBank/DDBJ whole genome shotgun (WGS) entry which is preliminary data.</text>
</comment>
<evidence type="ECO:0000313" key="3">
    <source>
        <dbReference type="Proteomes" id="UP001338125"/>
    </source>
</evidence>
<organism evidence="2 3">
    <name type="scientific">Cladobotryum mycophilum</name>
    <dbReference type="NCBI Taxonomy" id="491253"/>
    <lineage>
        <taxon>Eukaryota</taxon>
        <taxon>Fungi</taxon>
        <taxon>Dikarya</taxon>
        <taxon>Ascomycota</taxon>
        <taxon>Pezizomycotina</taxon>
        <taxon>Sordariomycetes</taxon>
        <taxon>Hypocreomycetidae</taxon>
        <taxon>Hypocreales</taxon>
        <taxon>Hypocreaceae</taxon>
        <taxon>Cladobotryum</taxon>
    </lineage>
</organism>
<evidence type="ECO:0000259" key="1">
    <source>
        <dbReference type="SMART" id="SM01185"/>
    </source>
</evidence>
<accession>A0ABR0SGX8</accession>
<dbReference type="PANTHER" id="PTHR30053:SF14">
    <property type="entry name" value="TRANSLATION ELONGATION FACTOR KOW-LIKE DOMAIN-CONTAINING PROTEIN"/>
    <property type="match status" value="1"/>
</dbReference>
<dbReference type="EMBL" id="JAVFKD010000014">
    <property type="protein sequence ID" value="KAK5991390.1"/>
    <property type="molecule type" value="Genomic_DNA"/>
</dbReference>
<dbReference type="InterPro" id="IPR020599">
    <property type="entry name" value="Transl_elong_fac_P/YeiP"/>
</dbReference>
<evidence type="ECO:0000313" key="2">
    <source>
        <dbReference type="EMBL" id="KAK5991390.1"/>
    </source>
</evidence>
<dbReference type="Proteomes" id="UP001338125">
    <property type="component" value="Unassembled WGS sequence"/>
</dbReference>
<dbReference type="PANTHER" id="PTHR30053">
    <property type="entry name" value="ELONGATION FACTOR P"/>
    <property type="match status" value="1"/>
</dbReference>
<name>A0ABR0SGX8_9HYPO</name>
<dbReference type="SUPFAM" id="SSF50249">
    <property type="entry name" value="Nucleic acid-binding proteins"/>
    <property type="match status" value="1"/>
</dbReference>
<protein>
    <recommendedName>
        <fullName evidence="1">Translation elongation factor P/YeiP central domain-containing protein</fullName>
    </recommendedName>
</protein>
<sequence>MVEIETKKARYHHHTDTDDFVFFDSQTDDQIIISLDTLGISKSLYLADSTEVTVTLHDGDPVSVKIPSTITSKVSALKKVGYSTLFAVIESGAILVVPDSVGESDDIVVDTKTGRFVMKA</sequence>
<dbReference type="Pfam" id="PF01132">
    <property type="entry name" value="EFP"/>
    <property type="match status" value="1"/>
</dbReference>
<dbReference type="InterPro" id="IPR001059">
    <property type="entry name" value="Transl_elong_P/YeiP_cen"/>
</dbReference>
<gene>
    <name evidence="2" type="ORF">PT974_09671</name>
</gene>
<dbReference type="Gene3D" id="2.40.50.140">
    <property type="entry name" value="Nucleic acid-binding proteins"/>
    <property type="match status" value="1"/>
</dbReference>
<feature type="domain" description="Translation elongation factor P/YeiP central" evidence="1">
    <location>
        <begin position="15"/>
        <end position="62"/>
    </location>
</feature>
<reference evidence="2 3" key="1">
    <citation type="submission" date="2024-01" db="EMBL/GenBank/DDBJ databases">
        <title>Complete genome of Cladobotryum mycophilum ATHUM6906.</title>
        <authorList>
            <person name="Christinaki A.C."/>
            <person name="Myridakis A.I."/>
            <person name="Kouvelis V.N."/>
        </authorList>
    </citation>
    <scope>NUCLEOTIDE SEQUENCE [LARGE SCALE GENOMIC DNA]</scope>
    <source>
        <strain evidence="2 3">ATHUM6906</strain>
    </source>
</reference>
<dbReference type="SMART" id="SM01185">
    <property type="entry name" value="EFP"/>
    <property type="match status" value="1"/>
</dbReference>
<dbReference type="InterPro" id="IPR012340">
    <property type="entry name" value="NA-bd_OB-fold"/>
</dbReference>
<keyword evidence="3" id="KW-1185">Reference proteome</keyword>